<accession>A0A8I6TE25</accession>
<organism evidence="1 2">
    <name type="scientific">Cimex lectularius</name>
    <name type="common">Bed bug</name>
    <name type="synonym">Acanthia lectularia</name>
    <dbReference type="NCBI Taxonomy" id="79782"/>
    <lineage>
        <taxon>Eukaryota</taxon>
        <taxon>Metazoa</taxon>
        <taxon>Ecdysozoa</taxon>
        <taxon>Arthropoda</taxon>
        <taxon>Hexapoda</taxon>
        <taxon>Insecta</taxon>
        <taxon>Pterygota</taxon>
        <taxon>Neoptera</taxon>
        <taxon>Paraneoptera</taxon>
        <taxon>Hemiptera</taxon>
        <taxon>Heteroptera</taxon>
        <taxon>Panheteroptera</taxon>
        <taxon>Cimicomorpha</taxon>
        <taxon>Cimicidae</taxon>
        <taxon>Cimex</taxon>
    </lineage>
</organism>
<sequence length="216" mass="25293">MYAVCRNEMPRKLTLKEMYSLKDLGQSEEDMRELHRTLSELALTERYQRALQAAAGRGARRKDNANPKGKRKLETRLDAVDIAADFDSELGRSTSPDRNQLLCSGDTDRIDRSRPKQLRFADVVDVVYYCEFNNNATVRRCREPLADENDQQARSYRKRFITSPDKDFLLLCQSLSPPHLRGIYSYGLLNRDQELTRVERDLVKKKRRPLYDLFRK</sequence>
<dbReference type="RefSeq" id="XP_014248420.1">
    <property type="nucleotide sequence ID" value="XM_014392934.1"/>
</dbReference>
<dbReference type="Proteomes" id="UP000494040">
    <property type="component" value="Unassembled WGS sequence"/>
</dbReference>
<protein>
    <submittedName>
        <fullName evidence="1">Uncharacterized protein</fullName>
    </submittedName>
</protein>
<keyword evidence="2" id="KW-1185">Reference proteome</keyword>
<dbReference type="KEGG" id="clec:106666052"/>
<dbReference type="AlphaFoldDB" id="A0A8I6TE25"/>
<dbReference type="GeneID" id="106666052"/>
<proteinExistence type="predicted"/>
<dbReference type="OrthoDB" id="10562364at2759"/>
<reference evidence="1" key="1">
    <citation type="submission" date="2022-01" db="UniProtKB">
        <authorList>
            <consortium name="EnsemblMetazoa"/>
        </authorList>
    </citation>
    <scope>IDENTIFICATION</scope>
</reference>
<dbReference type="EnsemblMetazoa" id="XM_014392934.1">
    <property type="protein sequence ID" value="XP_014248420.1"/>
    <property type="gene ID" value="LOC106666052"/>
</dbReference>
<name>A0A8I6TE25_CIMLE</name>
<evidence type="ECO:0000313" key="1">
    <source>
        <dbReference type="EnsemblMetazoa" id="XP_014248420.1"/>
    </source>
</evidence>
<evidence type="ECO:0000313" key="2">
    <source>
        <dbReference type="Proteomes" id="UP000494040"/>
    </source>
</evidence>